<dbReference type="InterPro" id="IPR014833">
    <property type="entry name" value="TnsA_N"/>
</dbReference>
<proteinExistence type="predicted"/>
<dbReference type="GO" id="GO:0004519">
    <property type="term" value="F:endonuclease activity"/>
    <property type="evidence" value="ECO:0007669"/>
    <property type="project" value="UniProtKB-KW"/>
</dbReference>
<evidence type="ECO:0000259" key="1">
    <source>
        <dbReference type="Pfam" id="PF08722"/>
    </source>
</evidence>
<protein>
    <submittedName>
        <fullName evidence="2">TnsA endonuclease-like protein</fullName>
    </submittedName>
</protein>
<keyword evidence="2" id="KW-0378">Hydrolase</keyword>
<keyword evidence="2" id="KW-0255">Endonuclease</keyword>
<reference evidence="2 3" key="1">
    <citation type="submission" date="2019-03" db="EMBL/GenBank/DDBJ databases">
        <title>Sequencing the genomes of 1000 actinobacteria strains.</title>
        <authorList>
            <person name="Klenk H.-P."/>
        </authorList>
    </citation>
    <scope>NUCLEOTIDE SEQUENCE [LARGE SCALE GENOMIC DNA]</scope>
    <source>
        <strain evidence="2 3">DSM 43805</strain>
    </source>
</reference>
<keyword evidence="3" id="KW-1185">Reference proteome</keyword>
<dbReference type="Pfam" id="PF08722">
    <property type="entry name" value="Tn7_TnsA-like_N"/>
    <property type="match status" value="1"/>
</dbReference>
<dbReference type="NCBIfam" id="NF033179">
    <property type="entry name" value="TnsA_like_Actin"/>
    <property type="match status" value="1"/>
</dbReference>
<evidence type="ECO:0000313" key="2">
    <source>
        <dbReference type="EMBL" id="TDO39517.1"/>
    </source>
</evidence>
<comment type="caution">
    <text evidence="2">The sequence shown here is derived from an EMBL/GenBank/DDBJ whole genome shotgun (WGS) entry which is preliminary data.</text>
</comment>
<feature type="domain" description="TnsA endonuclease N-terminal" evidence="1">
    <location>
        <begin position="90"/>
        <end position="164"/>
    </location>
</feature>
<accession>A0A4R6JTR1</accession>
<keyword evidence="2" id="KW-0540">Nuclease</keyword>
<dbReference type="InterPro" id="IPR048000">
    <property type="entry name" value="TnsA-like"/>
</dbReference>
<sequence length="249" mass="28419">MGTSAGDGLQGASGRCALVSLRREDGKVESDLPWTSAPVEVMACAVPWRVFRWYRGQRHYSGYYWSSTQKQHVTYESRLELSHLISADFDPSVQGIVSQPFLLALQTDPVRRHVPDYLLVTSGNPIVIDVKPARYLDHPKIAPTLSWTREIVESRGWEYRVCTEPPPARMENVRFLAGYRRSWLIPQEPLARLRNADLNGRTLGEAFTCLPDLPEPYVRAAVLHLLWTGHLVTDLEQPLDSSQQIWERR</sequence>
<name>A0A4R6JTR1_9ACTN</name>
<dbReference type="EMBL" id="SNWR01000001">
    <property type="protein sequence ID" value="TDO39517.1"/>
    <property type="molecule type" value="Genomic_DNA"/>
</dbReference>
<evidence type="ECO:0000313" key="3">
    <source>
        <dbReference type="Proteomes" id="UP000294901"/>
    </source>
</evidence>
<gene>
    <name evidence="2" type="ORF">C8E87_3208</name>
</gene>
<dbReference type="Proteomes" id="UP000294901">
    <property type="component" value="Unassembled WGS sequence"/>
</dbReference>
<dbReference type="AlphaFoldDB" id="A0A4R6JTR1"/>
<organism evidence="2 3">
    <name type="scientific">Paractinoplanes brasiliensis</name>
    <dbReference type="NCBI Taxonomy" id="52695"/>
    <lineage>
        <taxon>Bacteria</taxon>
        <taxon>Bacillati</taxon>
        <taxon>Actinomycetota</taxon>
        <taxon>Actinomycetes</taxon>
        <taxon>Micromonosporales</taxon>
        <taxon>Micromonosporaceae</taxon>
        <taxon>Paractinoplanes</taxon>
    </lineage>
</organism>